<keyword evidence="3" id="KW-1185">Reference proteome</keyword>
<feature type="domain" description="N-acetyltransferase" evidence="1">
    <location>
        <begin position="107"/>
        <end position="159"/>
    </location>
</feature>
<accession>A0ABV3FNT5</accession>
<dbReference type="Pfam" id="PF13508">
    <property type="entry name" value="Acetyltransf_7"/>
    <property type="match status" value="1"/>
</dbReference>
<dbReference type="PANTHER" id="PTHR42791">
    <property type="entry name" value="GNAT FAMILY ACETYLTRANSFERASE"/>
    <property type="match status" value="1"/>
</dbReference>
<comment type="caution">
    <text evidence="2">The sequence shown here is derived from an EMBL/GenBank/DDBJ whole genome shotgun (WGS) entry which is preliminary data.</text>
</comment>
<dbReference type="RefSeq" id="WP_357780634.1">
    <property type="nucleotide sequence ID" value="NZ_JBFAKC010000002.1"/>
</dbReference>
<name>A0ABV3FNT5_9NOCA</name>
<dbReference type="Gene3D" id="3.40.630.30">
    <property type="match status" value="1"/>
</dbReference>
<dbReference type="Proteomes" id="UP001551695">
    <property type="component" value="Unassembled WGS sequence"/>
</dbReference>
<dbReference type="EMBL" id="JBFAKC010000002">
    <property type="protein sequence ID" value="MEV0707083.1"/>
    <property type="molecule type" value="Genomic_DNA"/>
</dbReference>
<dbReference type="InterPro" id="IPR016181">
    <property type="entry name" value="Acyl_CoA_acyltransferase"/>
</dbReference>
<gene>
    <name evidence="2" type="ORF">AB0I48_05905</name>
</gene>
<organism evidence="2 3">
    <name type="scientific">Nocardia aurea</name>
    <dbReference type="NCBI Taxonomy" id="2144174"/>
    <lineage>
        <taxon>Bacteria</taxon>
        <taxon>Bacillati</taxon>
        <taxon>Actinomycetota</taxon>
        <taxon>Actinomycetes</taxon>
        <taxon>Mycobacteriales</taxon>
        <taxon>Nocardiaceae</taxon>
        <taxon>Nocardia</taxon>
    </lineage>
</organism>
<dbReference type="PANTHER" id="PTHR42791:SF1">
    <property type="entry name" value="N-ACETYLTRANSFERASE DOMAIN-CONTAINING PROTEIN"/>
    <property type="match status" value="1"/>
</dbReference>
<dbReference type="InterPro" id="IPR000182">
    <property type="entry name" value="GNAT_dom"/>
</dbReference>
<reference evidence="2 3" key="1">
    <citation type="submission" date="2024-06" db="EMBL/GenBank/DDBJ databases">
        <title>The Natural Products Discovery Center: Release of the First 8490 Sequenced Strains for Exploring Actinobacteria Biosynthetic Diversity.</title>
        <authorList>
            <person name="Kalkreuter E."/>
            <person name="Kautsar S.A."/>
            <person name="Yang D."/>
            <person name="Bader C.D."/>
            <person name="Teijaro C.N."/>
            <person name="Fluegel L."/>
            <person name="Davis C.M."/>
            <person name="Simpson J.R."/>
            <person name="Lauterbach L."/>
            <person name="Steele A.D."/>
            <person name="Gui C."/>
            <person name="Meng S."/>
            <person name="Li G."/>
            <person name="Viehrig K."/>
            <person name="Ye F."/>
            <person name="Su P."/>
            <person name="Kiefer A.F."/>
            <person name="Nichols A."/>
            <person name="Cepeda A.J."/>
            <person name="Yan W."/>
            <person name="Fan B."/>
            <person name="Jiang Y."/>
            <person name="Adhikari A."/>
            <person name="Zheng C.-J."/>
            <person name="Schuster L."/>
            <person name="Cowan T.M."/>
            <person name="Smanski M.J."/>
            <person name="Chevrette M.G."/>
            <person name="De Carvalho L.P.S."/>
            <person name="Shen B."/>
        </authorList>
    </citation>
    <scope>NUCLEOTIDE SEQUENCE [LARGE SCALE GENOMIC DNA]</scope>
    <source>
        <strain evidence="2 3">NPDC050403</strain>
    </source>
</reference>
<evidence type="ECO:0000259" key="1">
    <source>
        <dbReference type="Pfam" id="PF13508"/>
    </source>
</evidence>
<evidence type="ECO:0000313" key="3">
    <source>
        <dbReference type="Proteomes" id="UP001551695"/>
    </source>
</evidence>
<proteinExistence type="predicted"/>
<protein>
    <submittedName>
        <fullName evidence="2">GNAT family N-acetyltransferase</fullName>
    </submittedName>
</protein>
<sequence length="179" mass="20052">MMPGAHILADAFADDPLMTLFWPDPLRRRKALPYFWESRIASRLREGLVDTVHDESGDPACIALWEPEHVESPIAKPFTLLRALGRGLPRALPAVRRIDATRPRTPHLYLAAIGTRPDLQGRGHASALLARRLTGDVPEAFLVSTRFENVAFYERFGFRRGADLVLGPATTLYPMSRAR</sequence>
<dbReference type="InterPro" id="IPR052523">
    <property type="entry name" value="Trichothecene_AcTrans"/>
</dbReference>
<dbReference type="SUPFAM" id="SSF55729">
    <property type="entry name" value="Acyl-CoA N-acyltransferases (Nat)"/>
    <property type="match status" value="1"/>
</dbReference>
<evidence type="ECO:0000313" key="2">
    <source>
        <dbReference type="EMBL" id="MEV0707083.1"/>
    </source>
</evidence>